<organism evidence="2">
    <name type="scientific">freshwater metagenome</name>
    <dbReference type="NCBI Taxonomy" id="449393"/>
    <lineage>
        <taxon>unclassified sequences</taxon>
        <taxon>metagenomes</taxon>
        <taxon>ecological metagenomes</taxon>
    </lineage>
</organism>
<dbReference type="AlphaFoldDB" id="A0A6J6C075"/>
<feature type="domain" description="Carrier" evidence="1">
    <location>
        <begin position="3"/>
        <end position="84"/>
    </location>
</feature>
<sequence>MTERPTGFDTDLVEMITREVSLDPSIVIEPDTDLLLTGLVDSLGVVEIVGWIEDRLGLSVDPADVVLEHFQTVRLMLDYLDRRLAG</sequence>
<dbReference type="InterPro" id="IPR009081">
    <property type="entry name" value="PP-bd_ACP"/>
</dbReference>
<accession>A0A6J6C075</accession>
<name>A0A6J6C075_9ZZZZ</name>
<dbReference type="Gene3D" id="1.10.1200.10">
    <property type="entry name" value="ACP-like"/>
    <property type="match status" value="1"/>
</dbReference>
<dbReference type="InterPro" id="IPR036736">
    <property type="entry name" value="ACP-like_sf"/>
</dbReference>
<dbReference type="PROSITE" id="PS50075">
    <property type="entry name" value="CARRIER"/>
    <property type="match status" value="1"/>
</dbReference>
<gene>
    <name evidence="2" type="ORF">UFOPK1493_00570</name>
</gene>
<evidence type="ECO:0000259" key="1">
    <source>
        <dbReference type="PROSITE" id="PS50075"/>
    </source>
</evidence>
<dbReference type="SUPFAM" id="SSF47336">
    <property type="entry name" value="ACP-like"/>
    <property type="match status" value="1"/>
</dbReference>
<evidence type="ECO:0000313" key="2">
    <source>
        <dbReference type="EMBL" id="CAB4544791.1"/>
    </source>
</evidence>
<dbReference type="Pfam" id="PF00550">
    <property type="entry name" value="PP-binding"/>
    <property type="match status" value="1"/>
</dbReference>
<protein>
    <submittedName>
        <fullName evidence="2">Unannotated protein</fullName>
    </submittedName>
</protein>
<reference evidence="2" key="1">
    <citation type="submission" date="2020-05" db="EMBL/GenBank/DDBJ databases">
        <authorList>
            <person name="Chiriac C."/>
            <person name="Salcher M."/>
            <person name="Ghai R."/>
            <person name="Kavagutti S V."/>
        </authorList>
    </citation>
    <scope>NUCLEOTIDE SEQUENCE</scope>
</reference>
<dbReference type="EMBL" id="CAEZSR010000012">
    <property type="protein sequence ID" value="CAB4544791.1"/>
    <property type="molecule type" value="Genomic_DNA"/>
</dbReference>
<proteinExistence type="predicted"/>